<dbReference type="PATRIC" id="fig|762836.4.peg.1937"/>
<reference evidence="2" key="1">
    <citation type="journal article" date="2016" name="Front. Microbiol.">
        <title>Molecular Keys to the Janthinobacterium and Duganella spp. Interaction with the Plant Pathogen Fusarium graminearum.</title>
        <authorList>
            <person name="Haack F.S."/>
            <person name="Poehlein A."/>
            <person name="Kroger C."/>
            <person name="Voigt C.A."/>
            <person name="Piepenbring M."/>
            <person name="Bode H.B."/>
            <person name="Daniel R."/>
            <person name="Schafer W."/>
            <person name="Streit W.R."/>
        </authorList>
    </citation>
    <scope>NUCLEOTIDE SEQUENCE [LARGE SCALE GENOMIC DNA]</scope>
    <source>
        <strain evidence="2">T54</strain>
    </source>
</reference>
<dbReference type="GO" id="GO:0005829">
    <property type="term" value="C:cytosol"/>
    <property type="evidence" value="ECO:0007669"/>
    <property type="project" value="TreeGrafter"/>
</dbReference>
<name>A0A1E7WUV5_9BURK</name>
<dbReference type="SUPFAM" id="SSF55298">
    <property type="entry name" value="YjgF-like"/>
    <property type="match status" value="1"/>
</dbReference>
<dbReference type="PANTHER" id="PTHR11803:SF39">
    <property type="entry name" value="2-IMINOBUTANOATE_2-IMINOPROPANOATE DEAMINASE"/>
    <property type="match status" value="1"/>
</dbReference>
<keyword evidence="1" id="KW-0378">Hydrolase</keyword>
<organism evidence="1 2">
    <name type="scientific">Duganella phyllosphaerae</name>
    <dbReference type="NCBI Taxonomy" id="762836"/>
    <lineage>
        <taxon>Bacteria</taxon>
        <taxon>Pseudomonadati</taxon>
        <taxon>Pseudomonadota</taxon>
        <taxon>Betaproteobacteria</taxon>
        <taxon>Burkholderiales</taxon>
        <taxon>Oxalobacteraceae</taxon>
        <taxon>Telluria group</taxon>
        <taxon>Duganella</taxon>
    </lineage>
</organism>
<gene>
    <name evidence="1" type="primary">yabJ_3</name>
    <name evidence="1" type="ORF">DUPY_18650</name>
</gene>
<protein>
    <submittedName>
        <fullName evidence="1">2-iminobutanoate/2-iminopropanoate deaminase</fullName>
        <ecNumber evidence="1">3.5.99.10</ecNumber>
    </submittedName>
</protein>
<dbReference type="EC" id="3.5.99.10" evidence="1"/>
<dbReference type="PANTHER" id="PTHR11803">
    <property type="entry name" value="2-IMINOBUTANOATE/2-IMINOPROPANOATE DEAMINASE RIDA"/>
    <property type="match status" value="1"/>
</dbReference>
<dbReference type="EMBL" id="LROM01000072">
    <property type="protein sequence ID" value="OFA03483.1"/>
    <property type="molecule type" value="Genomic_DNA"/>
</dbReference>
<keyword evidence="2" id="KW-1185">Reference proteome</keyword>
<dbReference type="Gene3D" id="3.30.1330.40">
    <property type="entry name" value="RutC-like"/>
    <property type="match status" value="1"/>
</dbReference>
<dbReference type="InterPro" id="IPR035959">
    <property type="entry name" value="RutC-like_sf"/>
</dbReference>
<dbReference type="InterPro" id="IPR006175">
    <property type="entry name" value="YjgF/YER057c/UK114"/>
</dbReference>
<evidence type="ECO:0000313" key="1">
    <source>
        <dbReference type="EMBL" id="OFA03483.1"/>
    </source>
</evidence>
<dbReference type="RefSeq" id="WP_070247558.1">
    <property type="nucleotide sequence ID" value="NZ_LROM01000072.1"/>
</dbReference>
<evidence type="ECO:0000313" key="2">
    <source>
        <dbReference type="Proteomes" id="UP000175989"/>
    </source>
</evidence>
<dbReference type="OrthoDB" id="8684161at2"/>
<dbReference type="Pfam" id="PF01042">
    <property type="entry name" value="Ribonuc_L-PSP"/>
    <property type="match status" value="1"/>
</dbReference>
<dbReference type="CDD" id="cd00448">
    <property type="entry name" value="YjgF_YER057c_UK114_family"/>
    <property type="match status" value="1"/>
</dbReference>
<accession>A0A1E7WUV5</accession>
<dbReference type="AlphaFoldDB" id="A0A1E7WUV5"/>
<proteinExistence type="predicted"/>
<dbReference type="GO" id="GO:0120241">
    <property type="term" value="F:2-iminobutanoate/2-iminopropanoate deaminase"/>
    <property type="evidence" value="ECO:0007669"/>
    <property type="project" value="UniProtKB-EC"/>
</dbReference>
<sequence>MRITMQSPAIPAPRFRYSPCVRIGQVYQVSGMVALDPVSGQLEGGGVGAETTRILANLLAALPDYGLTLDDLLIARIFTTRFEQFSAINAAWEAVFDERVTPPARTTVGVSALPLNATVEIEFSFVKSSLRKVHQK</sequence>
<dbReference type="Proteomes" id="UP000175989">
    <property type="component" value="Unassembled WGS sequence"/>
</dbReference>
<comment type="caution">
    <text evidence="1">The sequence shown here is derived from an EMBL/GenBank/DDBJ whole genome shotgun (WGS) entry which is preliminary data.</text>
</comment>